<keyword evidence="2" id="KW-1133">Transmembrane helix</keyword>
<keyword evidence="2" id="KW-0472">Membrane</keyword>
<evidence type="ECO:0000313" key="4">
    <source>
        <dbReference type="EMBL" id="KAG1896204.1"/>
    </source>
</evidence>
<dbReference type="RefSeq" id="XP_041221780.1">
    <property type="nucleotide sequence ID" value="XM_041369849.1"/>
</dbReference>
<dbReference type="EMBL" id="JABBWK010000058">
    <property type="protein sequence ID" value="KAG1896204.1"/>
    <property type="molecule type" value="Genomic_DNA"/>
</dbReference>
<evidence type="ECO:0000256" key="2">
    <source>
        <dbReference type="SAM" id="Phobius"/>
    </source>
</evidence>
<dbReference type="Proteomes" id="UP001195769">
    <property type="component" value="Unassembled WGS sequence"/>
</dbReference>
<reference evidence="4" key="1">
    <citation type="journal article" date="2020" name="New Phytol.">
        <title>Comparative genomics reveals dynamic genome evolution in host specialist ectomycorrhizal fungi.</title>
        <authorList>
            <person name="Lofgren L.A."/>
            <person name="Nguyen N.H."/>
            <person name="Vilgalys R."/>
            <person name="Ruytinx J."/>
            <person name="Liao H.L."/>
            <person name="Branco S."/>
            <person name="Kuo A."/>
            <person name="LaButti K."/>
            <person name="Lipzen A."/>
            <person name="Andreopoulos W."/>
            <person name="Pangilinan J."/>
            <person name="Riley R."/>
            <person name="Hundley H."/>
            <person name="Na H."/>
            <person name="Barry K."/>
            <person name="Grigoriev I.V."/>
            <person name="Stajich J.E."/>
            <person name="Kennedy P.G."/>
        </authorList>
    </citation>
    <scope>NUCLEOTIDE SEQUENCE</scope>
    <source>
        <strain evidence="4">FC203</strain>
    </source>
</reference>
<dbReference type="InterPro" id="IPR056809">
    <property type="entry name" value="HEAT_GCN1_fung"/>
</dbReference>
<dbReference type="AlphaFoldDB" id="A0AAD4HI00"/>
<evidence type="ECO:0000256" key="1">
    <source>
        <dbReference type="ARBA" id="ARBA00022737"/>
    </source>
</evidence>
<dbReference type="GO" id="GO:0006417">
    <property type="term" value="P:regulation of translation"/>
    <property type="evidence" value="ECO:0007669"/>
    <property type="project" value="TreeGrafter"/>
</dbReference>
<comment type="caution">
    <text evidence="4">The sequence shown here is derived from an EMBL/GenBank/DDBJ whole genome shotgun (WGS) entry which is preliminary data.</text>
</comment>
<dbReference type="Pfam" id="PF24916">
    <property type="entry name" value="HEAT_GCN1_fung"/>
    <property type="match status" value="1"/>
</dbReference>
<protein>
    <recommendedName>
        <fullName evidence="3">GCN1-like HEAT repeats domain-containing protein</fullName>
    </recommendedName>
</protein>
<gene>
    <name evidence="4" type="ORF">F5891DRAFT_1248179</name>
</gene>
<organism evidence="4 5">
    <name type="scientific">Suillus fuscotomentosus</name>
    <dbReference type="NCBI Taxonomy" id="1912939"/>
    <lineage>
        <taxon>Eukaryota</taxon>
        <taxon>Fungi</taxon>
        <taxon>Dikarya</taxon>
        <taxon>Basidiomycota</taxon>
        <taxon>Agaricomycotina</taxon>
        <taxon>Agaricomycetes</taxon>
        <taxon>Agaricomycetidae</taxon>
        <taxon>Boletales</taxon>
        <taxon>Suillineae</taxon>
        <taxon>Suillaceae</taxon>
        <taxon>Suillus</taxon>
    </lineage>
</organism>
<dbReference type="PANTHER" id="PTHR23346:SF7">
    <property type="entry name" value="STALLED RIBOSOME SENSOR GCN1"/>
    <property type="match status" value="1"/>
</dbReference>
<dbReference type="SUPFAM" id="SSF48371">
    <property type="entry name" value="ARM repeat"/>
    <property type="match status" value="1"/>
</dbReference>
<name>A0AAD4HI00_9AGAM</name>
<accession>A0AAD4HI00</accession>
<sequence length="449" mass="49750">MIWVIHVKVNQSIGTPSTGLLHARCIHRTDIVLRDRLDTFHNLGIVSVPEEVQAEQLSSLVLRVLYRLRSLSEQTPFDTATFSYALPLLAQVLLKGGVDAGQDDGDKTFEQITLVLNIIKLHCSEFSDAAFPRTATVEHVLYAIRHQPRLSKEALSVLIDLREAVQSNATRDEVGVLIDGTLLQEVYFRNACLQAIQVSIVFLQFALLVFIVFVAIRFDRSRLNARLANYAWEDNGLDVPEDFLDKLMSYLEHNNAYVRTSTALAIAEATSNGKRYDSLSFFTRSALISLKAKILAPEFDQYGMVIASSLDRSDPWATQAAAALAFEHLAPSFTEDQVEPFFVFLIKDEALGGRSLDVRRSMLRAGADVIDIHGSKRLAGLLSTFEEHLGGSSAANETGDQIKEAVLILFGRVAGHLDASDTCIPSIVDQLVEALKTPRIRSVLRRVKA</sequence>
<dbReference type="GeneID" id="64664147"/>
<feature type="domain" description="GCN1-like HEAT repeats" evidence="3">
    <location>
        <begin position="51"/>
        <end position="144"/>
    </location>
</feature>
<dbReference type="GO" id="GO:0005829">
    <property type="term" value="C:cytosol"/>
    <property type="evidence" value="ECO:0007669"/>
    <property type="project" value="TreeGrafter"/>
</dbReference>
<keyword evidence="1" id="KW-0677">Repeat</keyword>
<evidence type="ECO:0000259" key="3">
    <source>
        <dbReference type="Pfam" id="PF24916"/>
    </source>
</evidence>
<dbReference type="Gene3D" id="1.25.10.10">
    <property type="entry name" value="Leucine-rich Repeat Variant"/>
    <property type="match status" value="1"/>
</dbReference>
<dbReference type="InterPro" id="IPR016024">
    <property type="entry name" value="ARM-type_fold"/>
</dbReference>
<feature type="transmembrane region" description="Helical" evidence="2">
    <location>
        <begin position="195"/>
        <end position="216"/>
    </location>
</feature>
<dbReference type="GO" id="GO:0034198">
    <property type="term" value="P:cellular response to amino acid starvation"/>
    <property type="evidence" value="ECO:0007669"/>
    <property type="project" value="TreeGrafter"/>
</dbReference>
<keyword evidence="5" id="KW-1185">Reference proteome</keyword>
<proteinExistence type="predicted"/>
<dbReference type="InterPro" id="IPR011989">
    <property type="entry name" value="ARM-like"/>
</dbReference>
<keyword evidence="2" id="KW-0812">Transmembrane</keyword>
<dbReference type="PANTHER" id="PTHR23346">
    <property type="entry name" value="TRANSLATIONAL ACTIVATOR GCN1-RELATED"/>
    <property type="match status" value="1"/>
</dbReference>
<dbReference type="GO" id="GO:0019887">
    <property type="term" value="F:protein kinase regulator activity"/>
    <property type="evidence" value="ECO:0007669"/>
    <property type="project" value="TreeGrafter"/>
</dbReference>
<evidence type="ECO:0000313" key="5">
    <source>
        <dbReference type="Proteomes" id="UP001195769"/>
    </source>
</evidence>